<organism evidence="2 3">
    <name type="scientific">Eumeta variegata</name>
    <name type="common">Bagworm moth</name>
    <name type="synonym">Eumeta japonica</name>
    <dbReference type="NCBI Taxonomy" id="151549"/>
    <lineage>
        <taxon>Eukaryota</taxon>
        <taxon>Metazoa</taxon>
        <taxon>Ecdysozoa</taxon>
        <taxon>Arthropoda</taxon>
        <taxon>Hexapoda</taxon>
        <taxon>Insecta</taxon>
        <taxon>Pterygota</taxon>
        <taxon>Neoptera</taxon>
        <taxon>Endopterygota</taxon>
        <taxon>Lepidoptera</taxon>
        <taxon>Glossata</taxon>
        <taxon>Ditrysia</taxon>
        <taxon>Tineoidea</taxon>
        <taxon>Psychidae</taxon>
        <taxon>Oiketicinae</taxon>
        <taxon>Eumeta</taxon>
    </lineage>
</organism>
<comment type="caution">
    <text evidence="2">The sequence shown here is derived from an EMBL/GenBank/DDBJ whole genome shotgun (WGS) entry which is preliminary data.</text>
</comment>
<feature type="region of interest" description="Disordered" evidence="1">
    <location>
        <begin position="1"/>
        <end position="20"/>
    </location>
</feature>
<proteinExistence type="predicted"/>
<dbReference type="Proteomes" id="UP000299102">
    <property type="component" value="Unassembled WGS sequence"/>
</dbReference>
<dbReference type="STRING" id="151549.A0A4C1ZE55"/>
<evidence type="ECO:0000256" key="1">
    <source>
        <dbReference type="SAM" id="MobiDB-lite"/>
    </source>
</evidence>
<dbReference type="OrthoDB" id="6279530at2759"/>
<protein>
    <submittedName>
        <fullName evidence="2">Uncharacterized protein</fullName>
    </submittedName>
</protein>
<dbReference type="EMBL" id="BGZK01001703">
    <property type="protein sequence ID" value="GBP84875.1"/>
    <property type="molecule type" value="Genomic_DNA"/>
</dbReference>
<gene>
    <name evidence="2" type="ORF">EVAR_65272_1</name>
</gene>
<accession>A0A4C1ZE55</accession>
<keyword evidence="3" id="KW-1185">Reference proteome</keyword>
<evidence type="ECO:0000313" key="2">
    <source>
        <dbReference type="EMBL" id="GBP84875.1"/>
    </source>
</evidence>
<sequence>MRTLRNRQSADQRKLENRRSRERMATLRKKRAVTSKIEDLELQAFHYECKKQYSEHPNILIGKMNTICKYCHATKFKDEIASLCCSSGKVNLPVLDVLPPLYRQLLAYINGITPDSNHFPQNIRRYNCCFQMTSFGASIICDEEKFRPVFKV</sequence>
<dbReference type="AlphaFoldDB" id="A0A4C1ZE55"/>
<evidence type="ECO:0000313" key="3">
    <source>
        <dbReference type="Proteomes" id="UP000299102"/>
    </source>
</evidence>
<reference evidence="2 3" key="1">
    <citation type="journal article" date="2019" name="Commun. Biol.">
        <title>The bagworm genome reveals a unique fibroin gene that provides high tensile strength.</title>
        <authorList>
            <person name="Kono N."/>
            <person name="Nakamura H."/>
            <person name="Ohtoshi R."/>
            <person name="Tomita M."/>
            <person name="Numata K."/>
            <person name="Arakawa K."/>
        </authorList>
    </citation>
    <scope>NUCLEOTIDE SEQUENCE [LARGE SCALE GENOMIC DNA]</scope>
</reference>
<name>A0A4C1ZE55_EUMVA</name>
<feature type="compositionally biased region" description="Basic and acidic residues" evidence="1">
    <location>
        <begin position="8"/>
        <end position="20"/>
    </location>
</feature>